<gene>
    <name evidence="1" type="ORF">Anas_12723</name>
</gene>
<protein>
    <recommendedName>
        <fullName evidence="3">NADH-ubiquinone oxidoreductase chain 3</fullName>
    </recommendedName>
</protein>
<name>A0A5N5SMU7_9CRUS</name>
<organism evidence="1 2">
    <name type="scientific">Armadillidium nasatum</name>
    <dbReference type="NCBI Taxonomy" id="96803"/>
    <lineage>
        <taxon>Eukaryota</taxon>
        <taxon>Metazoa</taxon>
        <taxon>Ecdysozoa</taxon>
        <taxon>Arthropoda</taxon>
        <taxon>Crustacea</taxon>
        <taxon>Multicrustacea</taxon>
        <taxon>Malacostraca</taxon>
        <taxon>Eumalacostraca</taxon>
        <taxon>Peracarida</taxon>
        <taxon>Isopoda</taxon>
        <taxon>Oniscidea</taxon>
        <taxon>Crinocheta</taxon>
        <taxon>Armadillidiidae</taxon>
        <taxon>Armadillidium</taxon>
    </lineage>
</organism>
<evidence type="ECO:0000313" key="1">
    <source>
        <dbReference type="EMBL" id="KAB7495391.1"/>
    </source>
</evidence>
<evidence type="ECO:0000313" key="2">
    <source>
        <dbReference type="Proteomes" id="UP000326759"/>
    </source>
</evidence>
<sequence length="167" mass="18868">MEFLLIRGLVAFLFIGVILRVSPLLGSKQLREYEKNSPFECGFDPVGIGRLNFSVPRKNKTNPLALYSVLNPDTSSDSPSAKSKGVRLVSAKADSNHKTEIGKRRRISQWLNLGNKLTLSQYYTDRFSASCRGIKNIDEDMAKADILQVSEFNDNIVYKDKHYYPFG</sequence>
<dbReference type="InterPro" id="IPR038430">
    <property type="entry name" value="NDAH_ubi_oxred_su3_sf"/>
</dbReference>
<dbReference type="Gene3D" id="1.20.58.1610">
    <property type="entry name" value="NADH:ubiquinone/plastoquinone oxidoreductase, chain 3"/>
    <property type="match status" value="1"/>
</dbReference>
<keyword evidence="2" id="KW-1185">Reference proteome</keyword>
<accession>A0A5N5SMU7</accession>
<proteinExistence type="predicted"/>
<dbReference type="OrthoDB" id="8300617at2759"/>
<dbReference type="EMBL" id="SEYY01022652">
    <property type="protein sequence ID" value="KAB7495391.1"/>
    <property type="molecule type" value="Genomic_DNA"/>
</dbReference>
<evidence type="ECO:0008006" key="3">
    <source>
        <dbReference type="Google" id="ProtNLM"/>
    </source>
</evidence>
<comment type="caution">
    <text evidence="1">The sequence shown here is derived from an EMBL/GenBank/DDBJ whole genome shotgun (WGS) entry which is preliminary data.</text>
</comment>
<dbReference type="Proteomes" id="UP000326759">
    <property type="component" value="Unassembled WGS sequence"/>
</dbReference>
<reference evidence="1 2" key="1">
    <citation type="journal article" date="2019" name="PLoS Biol.">
        <title>Sex chromosomes control vertical transmission of feminizing Wolbachia symbionts in an isopod.</title>
        <authorList>
            <person name="Becking T."/>
            <person name="Chebbi M.A."/>
            <person name="Giraud I."/>
            <person name="Moumen B."/>
            <person name="Laverre T."/>
            <person name="Caubet Y."/>
            <person name="Peccoud J."/>
            <person name="Gilbert C."/>
            <person name="Cordaux R."/>
        </authorList>
    </citation>
    <scope>NUCLEOTIDE SEQUENCE [LARGE SCALE GENOMIC DNA]</scope>
    <source>
        <strain evidence="1">ANa2</strain>
        <tissue evidence="1">Whole body excluding digestive tract and cuticle</tissue>
    </source>
</reference>
<dbReference type="AlphaFoldDB" id="A0A5N5SMU7"/>